<organism evidence="1 2">
    <name type="scientific">Citrobacter koseri (strain ATCC BAA-895 / CDC 4225-83 / SGSC4696)</name>
    <dbReference type="NCBI Taxonomy" id="290338"/>
    <lineage>
        <taxon>Bacteria</taxon>
        <taxon>Pseudomonadati</taxon>
        <taxon>Pseudomonadota</taxon>
        <taxon>Gammaproteobacteria</taxon>
        <taxon>Enterobacterales</taxon>
        <taxon>Enterobacteriaceae</taxon>
        <taxon>Citrobacter</taxon>
    </lineage>
</organism>
<dbReference type="HOGENOM" id="CLU_3267719_0_0_6"/>
<protein>
    <submittedName>
        <fullName evidence="1">Uncharacterized protein</fullName>
    </submittedName>
</protein>
<dbReference type="AlphaFoldDB" id="A8AQR9"/>
<dbReference type="Proteomes" id="UP000008148">
    <property type="component" value="Chromosome"/>
</dbReference>
<evidence type="ECO:0000313" key="2">
    <source>
        <dbReference type="Proteomes" id="UP000008148"/>
    </source>
</evidence>
<keyword evidence="2" id="KW-1185">Reference proteome</keyword>
<sequence length="41" mass="4404">MPGGASLPGLHVTCRPDKTHSVAIRLFNPAFSRNFPLLLTA</sequence>
<evidence type="ECO:0000313" key="1">
    <source>
        <dbReference type="EMBL" id="ABV15832.1"/>
    </source>
</evidence>
<gene>
    <name evidence="1" type="ordered locus">CKO_04787</name>
</gene>
<reference evidence="1 2" key="1">
    <citation type="submission" date="2007-08" db="EMBL/GenBank/DDBJ databases">
        <authorList>
            <consortium name="The Citrobacter koseri Genome Sequencing Project"/>
            <person name="McClelland M."/>
            <person name="Sanderson E.K."/>
            <person name="Porwollik S."/>
            <person name="Spieth J."/>
            <person name="Clifton W.S."/>
            <person name="Latreille P."/>
            <person name="Courtney L."/>
            <person name="Wang C."/>
            <person name="Pepin K."/>
            <person name="Bhonagiri V."/>
            <person name="Nash W."/>
            <person name="Johnson M."/>
            <person name="Thiruvilangam P."/>
            <person name="Wilson R."/>
        </authorList>
    </citation>
    <scope>NUCLEOTIDE SEQUENCE [LARGE SCALE GENOMIC DNA]</scope>
    <source>
        <strain evidence="2">ATCC BAA-895 / CDC 4225-83 / SGSC4696</strain>
    </source>
</reference>
<proteinExistence type="predicted"/>
<accession>A8AQR9</accession>
<dbReference type="EMBL" id="CP000822">
    <property type="protein sequence ID" value="ABV15832.1"/>
    <property type="molecule type" value="Genomic_DNA"/>
</dbReference>
<dbReference type="KEGG" id="cko:CKO_04787"/>
<name>A8AQR9_CITK8</name>